<reference evidence="2 3" key="1">
    <citation type="journal article" date="2015" name="Genome Announc.">
        <title>Expanding the biotechnology potential of lactobacilli through comparative genomics of 213 strains and associated genera.</title>
        <authorList>
            <person name="Sun Z."/>
            <person name="Harris H.M."/>
            <person name="McCann A."/>
            <person name="Guo C."/>
            <person name="Argimon S."/>
            <person name="Zhang W."/>
            <person name="Yang X."/>
            <person name="Jeffery I.B."/>
            <person name="Cooney J.C."/>
            <person name="Kagawa T.F."/>
            <person name="Liu W."/>
            <person name="Song Y."/>
            <person name="Salvetti E."/>
            <person name="Wrobel A."/>
            <person name="Rasinkangas P."/>
            <person name="Parkhill J."/>
            <person name="Rea M.C."/>
            <person name="O'Sullivan O."/>
            <person name="Ritari J."/>
            <person name="Douillard F.P."/>
            <person name="Paul Ross R."/>
            <person name="Yang R."/>
            <person name="Briner A.E."/>
            <person name="Felis G.E."/>
            <person name="de Vos W.M."/>
            <person name="Barrangou R."/>
            <person name="Klaenhammer T.R."/>
            <person name="Caufield P.W."/>
            <person name="Cui Y."/>
            <person name="Zhang H."/>
            <person name="O'Toole P.W."/>
        </authorList>
    </citation>
    <scope>NUCLEOTIDE SEQUENCE [LARGE SCALE GENOMIC DNA]</scope>
    <source>
        <strain evidence="2 3">DSM 20505</strain>
    </source>
</reference>
<proteinExistence type="predicted"/>
<keyword evidence="1" id="KW-0812">Transmembrane</keyword>
<keyword evidence="1" id="KW-1133">Transmembrane helix</keyword>
<gene>
    <name evidence="2" type="ORF">FC18_GL001734</name>
</gene>
<sequence>MNLPIFEQWDKGAEAILRHDRTVEELDGKENMDKMIMLACLVFGILTSFFGIGIVLLVIAFVLRKNGGFRTKIRQQIAAANEELTQARYQHTDYLAEQVGAKLMIGQWAWFRTARKALLYSNERFIYLDADASLLVAYNKSDIKEVYRERVHTGSHTNASSNTFGGATAIGDTGLSIGGANTNTNSNTTDFYEWHFDVLTNYLPYPKVSLVLTDSPSVENMIGKAYAILKP</sequence>
<keyword evidence="3" id="KW-1185">Reference proteome</keyword>
<name>A0A0R1ZVI4_9LACO</name>
<protein>
    <submittedName>
        <fullName evidence="2">Uncharacterized protein</fullName>
    </submittedName>
</protein>
<organism evidence="2 3">
    <name type="scientific">Lacticaseibacillus sharpeae JCM 1186 = DSM 20505</name>
    <dbReference type="NCBI Taxonomy" id="1291052"/>
    <lineage>
        <taxon>Bacteria</taxon>
        <taxon>Bacillati</taxon>
        <taxon>Bacillota</taxon>
        <taxon>Bacilli</taxon>
        <taxon>Lactobacillales</taxon>
        <taxon>Lactobacillaceae</taxon>
        <taxon>Lacticaseibacillus</taxon>
    </lineage>
</organism>
<dbReference type="EMBL" id="AYYO01000037">
    <property type="protein sequence ID" value="KRM55027.1"/>
    <property type="molecule type" value="Genomic_DNA"/>
</dbReference>
<dbReference type="Proteomes" id="UP000051679">
    <property type="component" value="Unassembled WGS sequence"/>
</dbReference>
<dbReference type="PATRIC" id="fig|1291052.5.peg.1773"/>
<accession>A0A0R1ZVI4</accession>
<keyword evidence="1" id="KW-0472">Membrane</keyword>
<dbReference type="AlphaFoldDB" id="A0A0R1ZVI4"/>
<evidence type="ECO:0000313" key="2">
    <source>
        <dbReference type="EMBL" id="KRM55027.1"/>
    </source>
</evidence>
<feature type="transmembrane region" description="Helical" evidence="1">
    <location>
        <begin position="36"/>
        <end position="63"/>
    </location>
</feature>
<evidence type="ECO:0000313" key="3">
    <source>
        <dbReference type="Proteomes" id="UP000051679"/>
    </source>
</evidence>
<comment type="caution">
    <text evidence="2">The sequence shown here is derived from an EMBL/GenBank/DDBJ whole genome shotgun (WGS) entry which is preliminary data.</text>
</comment>
<evidence type="ECO:0000256" key="1">
    <source>
        <dbReference type="SAM" id="Phobius"/>
    </source>
</evidence>